<comment type="caution">
    <text evidence="1">The sequence shown here is derived from an EMBL/GenBank/DDBJ whole genome shotgun (WGS) entry which is preliminary data.</text>
</comment>
<reference evidence="1 2" key="1">
    <citation type="journal article" date="2014" name="Genome Announc.">
        <title>Draft Genome Sequences of Marine Flavobacterium Algibacter lectus Strains SS8 and NR4.</title>
        <authorList>
            <person name="Takatani N."/>
            <person name="Nakanishi M."/>
            <person name="Meirelles P."/>
            <person name="Mino S."/>
            <person name="Suda W."/>
            <person name="Oshima K."/>
            <person name="Hattori M."/>
            <person name="Ohkuma M."/>
            <person name="Hosokawa M."/>
            <person name="Miyashita K."/>
            <person name="Thompson F.L."/>
            <person name="Niwa A."/>
            <person name="Sawabe T."/>
            <person name="Sawabe T."/>
        </authorList>
    </citation>
    <scope>NUCLEOTIDE SEQUENCE [LARGE SCALE GENOMIC DNA]</scope>
    <source>
        <strain evidence="2">JCM19274</strain>
    </source>
</reference>
<proteinExistence type="predicted"/>
<protein>
    <submittedName>
        <fullName evidence="1">Outer membrane lipoprotein Omp16</fullName>
    </submittedName>
</protein>
<dbReference type="InterPro" id="IPR011659">
    <property type="entry name" value="WD40"/>
</dbReference>
<dbReference type="Proteomes" id="UP000029643">
    <property type="component" value="Unassembled WGS sequence"/>
</dbReference>
<accession>A0A090X662</accession>
<sequence>MSDMPGAIGGTDLFKVILDIDKNQYGIPKNLGSEINTEGMEMFPFISEDNTLYFSSNGRFGFGLLDIYKTDLNNKEENKVYNLGGVY</sequence>
<dbReference type="RefSeq" id="WP_152596340.1">
    <property type="nucleotide sequence ID" value="NZ_BBNU01000012.1"/>
</dbReference>
<dbReference type="AlphaFoldDB" id="A0A090X662"/>
<keyword evidence="1" id="KW-0449">Lipoprotein</keyword>
<gene>
    <name evidence="1" type="ORF">JCM19274_1353</name>
</gene>
<evidence type="ECO:0000313" key="1">
    <source>
        <dbReference type="EMBL" id="GAL80727.1"/>
    </source>
</evidence>
<evidence type="ECO:0000313" key="2">
    <source>
        <dbReference type="Proteomes" id="UP000029643"/>
    </source>
</evidence>
<dbReference type="EMBL" id="BBNU01000012">
    <property type="protein sequence ID" value="GAL80727.1"/>
    <property type="molecule type" value="Genomic_DNA"/>
</dbReference>
<dbReference type="Pfam" id="PF07676">
    <property type="entry name" value="PD40"/>
    <property type="match status" value="1"/>
</dbReference>
<name>A0A090X662_9FLAO</name>
<organism evidence="1 2">
    <name type="scientific">Algibacter lectus</name>
    <dbReference type="NCBI Taxonomy" id="221126"/>
    <lineage>
        <taxon>Bacteria</taxon>
        <taxon>Pseudomonadati</taxon>
        <taxon>Bacteroidota</taxon>
        <taxon>Flavobacteriia</taxon>
        <taxon>Flavobacteriales</taxon>
        <taxon>Flavobacteriaceae</taxon>
        <taxon>Algibacter</taxon>
    </lineage>
</organism>